<name>A0A8J6TKS2_9CHLR</name>
<dbReference type="AlphaFoldDB" id="A0A8J6TKS2"/>
<keyword evidence="1" id="KW-1133">Transmembrane helix</keyword>
<reference evidence="2 3" key="1">
    <citation type="submission" date="2020-08" db="EMBL/GenBank/DDBJ databases">
        <title>Bridging the membrane lipid divide: bacteria of the FCB group superphylum have the potential to synthesize archaeal ether lipids.</title>
        <authorList>
            <person name="Villanueva L."/>
            <person name="Von Meijenfeldt F.A.B."/>
            <person name="Westbye A.B."/>
            <person name="Yadav S."/>
            <person name="Hopmans E.C."/>
            <person name="Dutilh B.E."/>
            <person name="Sinninghe Damste J.S."/>
        </authorList>
    </citation>
    <scope>NUCLEOTIDE SEQUENCE [LARGE SCALE GENOMIC DNA]</scope>
    <source>
        <strain evidence="2">NIOZ-UU36</strain>
    </source>
</reference>
<proteinExistence type="predicted"/>
<comment type="caution">
    <text evidence="2">The sequence shown here is derived from an EMBL/GenBank/DDBJ whole genome shotgun (WGS) entry which is preliminary data.</text>
</comment>
<protein>
    <submittedName>
        <fullName evidence="2">Uncharacterized protein</fullName>
    </submittedName>
</protein>
<evidence type="ECO:0000313" key="3">
    <source>
        <dbReference type="Proteomes" id="UP000614469"/>
    </source>
</evidence>
<feature type="non-terminal residue" evidence="2">
    <location>
        <position position="107"/>
    </location>
</feature>
<dbReference type="Proteomes" id="UP000614469">
    <property type="component" value="Unassembled WGS sequence"/>
</dbReference>
<dbReference type="EMBL" id="JACNJN010000210">
    <property type="protein sequence ID" value="MBC8336912.1"/>
    <property type="molecule type" value="Genomic_DNA"/>
</dbReference>
<accession>A0A8J6TKS2</accession>
<feature type="transmembrane region" description="Helical" evidence="1">
    <location>
        <begin position="49"/>
        <end position="69"/>
    </location>
</feature>
<keyword evidence="1" id="KW-0472">Membrane</keyword>
<keyword evidence="1" id="KW-0812">Transmembrane</keyword>
<feature type="transmembrane region" description="Helical" evidence="1">
    <location>
        <begin position="17"/>
        <end position="37"/>
    </location>
</feature>
<gene>
    <name evidence="2" type="ORF">H8E29_16770</name>
</gene>
<evidence type="ECO:0000313" key="2">
    <source>
        <dbReference type="EMBL" id="MBC8336912.1"/>
    </source>
</evidence>
<evidence type="ECO:0000256" key="1">
    <source>
        <dbReference type="SAM" id="Phobius"/>
    </source>
</evidence>
<sequence length="107" mass="12785">MEKKALIRKEYGRTQKWALYGMLSFSFLWTGYALFWFYEKLYRAAGVEIAQVASAIGFALILFLVSVGFRLGHRIDRMIQQDRLPLHTVASTRWLNFIIRMWKYERK</sequence>
<organism evidence="2 3">
    <name type="scientific">Candidatus Desulfolinea nitratireducens</name>
    <dbReference type="NCBI Taxonomy" id="2841698"/>
    <lineage>
        <taxon>Bacteria</taxon>
        <taxon>Bacillati</taxon>
        <taxon>Chloroflexota</taxon>
        <taxon>Anaerolineae</taxon>
        <taxon>Anaerolineales</taxon>
        <taxon>Anaerolineales incertae sedis</taxon>
        <taxon>Candidatus Desulfolinea</taxon>
    </lineage>
</organism>